<dbReference type="EMBL" id="CM023489">
    <property type="protein sequence ID" value="KAH6922896.1"/>
    <property type="molecule type" value="Genomic_DNA"/>
</dbReference>
<comment type="caution">
    <text evidence="1">The sequence shown here is derived from an EMBL/GenBank/DDBJ whole genome shotgun (WGS) entry which is preliminary data.</text>
</comment>
<evidence type="ECO:0000313" key="1">
    <source>
        <dbReference type="EMBL" id="KAH6922896.1"/>
    </source>
</evidence>
<reference evidence="1" key="1">
    <citation type="submission" date="2020-05" db="EMBL/GenBank/DDBJ databases">
        <title>Large-scale comparative analyses of tick genomes elucidate their genetic diversity and vector capacities.</title>
        <authorList>
            <person name="Jia N."/>
            <person name="Wang J."/>
            <person name="Shi W."/>
            <person name="Du L."/>
            <person name="Sun Y."/>
            <person name="Zhan W."/>
            <person name="Jiang J."/>
            <person name="Wang Q."/>
            <person name="Zhang B."/>
            <person name="Ji P."/>
            <person name="Sakyi L.B."/>
            <person name="Cui X."/>
            <person name="Yuan T."/>
            <person name="Jiang B."/>
            <person name="Yang W."/>
            <person name="Lam T.T.-Y."/>
            <person name="Chang Q."/>
            <person name="Ding S."/>
            <person name="Wang X."/>
            <person name="Zhu J."/>
            <person name="Ruan X."/>
            <person name="Zhao L."/>
            <person name="Wei J."/>
            <person name="Que T."/>
            <person name="Du C."/>
            <person name="Cheng J."/>
            <person name="Dai P."/>
            <person name="Han X."/>
            <person name="Huang E."/>
            <person name="Gao Y."/>
            <person name="Liu J."/>
            <person name="Shao H."/>
            <person name="Ye R."/>
            <person name="Li L."/>
            <person name="Wei W."/>
            <person name="Wang X."/>
            <person name="Wang C."/>
            <person name="Yang T."/>
            <person name="Huo Q."/>
            <person name="Li W."/>
            <person name="Guo W."/>
            <person name="Chen H."/>
            <person name="Zhou L."/>
            <person name="Ni X."/>
            <person name="Tian J."/>
            <person name="Zhou Y."/>
            <person name="Sheng Y."/>
            <person name="Liu T."/>
            <person name="Pan Y."/>
            <person name="Xia L."/>
            <person name="Li J."/>
            <person name="Zhao F."/>
            <person name="Cao W."/>
        </authorList>
    </citation>
    <scope>NUCLEOTIDE SEQUENCE</scope>
    <source>
        <strain evidence="1">Hyas-2018</strain>
    </source>
</reference>
<protein>
    <submittedName>
        <fullName evidence="1">Uncharacterized protein</fullName>
    </submittedName>
</protein>
<evidence type="ECO:0000313" key="2">
    <source>
        <dbReference type="Proteomes" id="UP000821845"/>
    </source>
</evidence>
<gene>
    <name evidence="1" type="ORF">HPB50_020094</name>
</gene>
<sequence>MHVDGLYRTLVRWRRNHLDPLFGFGPRTGVPSKAGIGGRAANSFVMYGAVFVGGAVATFMLVLAILTPSSRSAGHHRVPLMAAQQAGGQRAVRRSHGLIFSRQMGPAPTEEAPLLCLYDRHTERKREPVRYQLLKHLPARFCSHLVYGFVSPSDLNNGSSGGASETGSVEDANRRLRQMTQLKQLYPTLRVLVGVGGPLVGSRSFSDELITEGRREHLAQRSVRWLRARHLDGMHIQWMYPGEGNGRPSDRENFPKLLAQIRNAFKASAAHWRARWHLTLYLPHEDSRVDRGYEVRNALRSVHYAVMGSFGFAEAGRAEVNSPLYNRPPISDRSPINSIHELVVLLLDRGAPSSKLLLAVSAMGYSYALARADTDVRAPLRGGDSRGQPGPFTSKAGRLAYFEICYNVYRNSWARVFDAATSCPYAYHGQEWVTYDDADSVRAKVAFLRNKTLAGAALMDVAADDYMGMCGPRNVLARTLRSALKHYSPPVPASQPLRKKTGGAAAQHRSYPQVARQMFRKRRFG</sequence>
<organism evidence="1 2">
    <name type="scientific">Hyalomma asiaticum</name>
    <name type="common">Tick</name>
    <dbReference type="NCBI Taxonomy" id="266040"/>
    <lineage>
        <taxon>Eukaryota</taxon>
        <taxon>Metazoa</taxon>
        <taxon>Ecdysozoa</taxon>
        <taxon>Arthropoda</taxon>
        <taxon>Chelicerata</taxon>
        <taxon>Arachnida</taxon>
        <taxon>Acari</taxon>
        <taxon>Parasitiformes</taxon>
        <taxon>Ixodida</taxon>
        <taxon>Ixodoidea</taxon>
        <taxon>Ixodidae</taxon>
        <taxon>Hyalomminae</taxon>
        <taxon>Hyalomma</taxon>
    </lineage>
</organism>
<name>A0ACB7RMJ8_HYAAI</name>
<accession>A0ACB7RMJ8</accession>
<keyword evidence="2" id="KW-1185">Reference proteome</keyword>
<proteinExistence type="predicted"/>
<dbReference type="Proteomes" id="UP000821845">
    <property type="component" value="Chromosome 9"/>
</dbReference>